<keyword evidence="2" id="KW-1185">Reference proteome</keyword>
<dbReference type="InterPro" id="IPR036983">
    <property type="entry name" value="AIM24_sf"/>
</dbReference>
<dbReference type="InterPro" id="IPR002838">
    <property type="entry name" value="AIM24"/>
</dbReference>
<accession>A0A4S4BFZ3</accession>
<dbReference type="SUPFAM" id="SSF51219">
    <property type="entry name" value="TRAP-like"/>
    <property type="match status" value="1"/>
</dbReference>
<evidence type="ECO:0000313" key="1">
    <source>
        <dbReference type="EMBL" id="THF73307.1"/>
    </source>
</evidence>
<dbReference type="OrthoDB" id="2632108at2"/>
<evidence type="ECO:0000313" key="2">
    <source>
        <dbReference type="Proteomes" id="UP000310636"/>
    </source>
</evidence>
<dbReference type="InterPro" id="IPR016031">
    <property type="entry name" value="Trp_RNA-bd_attenuator-like_dom"/>
</dbReference>
<dbReference type="RefSeq" id="WP_136373478.1">
    <property type="nucleotide sequence ID" value="NZ_SSOB01000058.1"/>
</dbReference>
<name>A0A4S4BFZ3_9BACL</name>
<dbReference type="EMBL" id="SSOB01000058">
    <property type="protein sequence ID" value="THF73307.1"/>
    <property type="molecule type" value="Genomic_DNA"/>
</dbReference>
<sequence length="229" mass="25273">MNVAAPHPQEHVRIELEEGEALHVLHPKAIVAFRGSPASREDRVMDLPNAYRKRKWVRSKLTGPAEAVLGLPVECSLTVVDIAEDSDLLFNFRHVLFYTDGLEMKSRIQKIRTAWITREWVRMRFSGPGKLGVVTAGAMASLPLSPDVPVFAEAGSLVAYPEKADVRLSVYGNTLASQHMGVQWQLTGRGPILIQCGGTDSGLRDHLNGDGIVKRLLRELLPFGGVYIK</sequence>
<organism evidence="1 2">
    <name type="scientific">Cohnella fermenti</name>
    <dbReference type="NCBI Taxonomy" id="2565925"/>
    <lineage>
        <taxon>Bacteria</taxon>
        <taxon>Bacillati</taxon>
        <taxon>Bacillota</taxon>
        <taxon>Bacilli</taxon>
        <taxon>Bacillales</taxon>
        <taxon>Paenibacillaceae</taxon>
        <taxon>Cohnella</taxon>
    </lineage>
</organism>
<dbReference type="AlphaFoldDB" id="A0A4S4BFZ3"/>
<proteinExistence type="predicted"/>
<protein>
    <submittedName>
        <fullName evidence="1">AIM24 family protein</fullName>
    </submittedName>
</protein>
<dbReference type="Gene3D" id="3.60.160.10">
    <property type="entry name" value="Mitochondrial biogenesis AIM24"/>
    <property type="match status" value="1"/>
</dbReference>
<reference evidence="1 2" key="1">
    <citation type="submission" date="2019-04" db="EMBL/GenBank/DDBJ databases">
        <title>Cohnella sp. nov. isolated from preserved vegetables.</title>
        <authorList>
            <person name="Lin S.-Y."/>
            <person name="Hung M.-H."/>
            <person name="Young C.-C."/>
        </authorList>
    </citation>
    <scope>NUCLEOTIDE SEQUENCE [LARGE SCALE GENOMIC DNA]</scope>
    <source>
        <strain evidence="1 2">CC-MHH1044</strain>
    </source>
</reference>
<gene>
    <name evidence="1" type="ORF">E6C55_29755</name>
</gene>
<dbReference type="Pfam" id="PF01987">
    <property type="entry name" value="AIM24"/>
    <property type="match status" value="1"/>
</dbReference>
<comment type="caution">
    <text evidence="1">The sequence shown here is derived from an EMBL/GenBank/DDBJ whole genome shotgun (WGS) entry which is preliminary data.</text>
</comment>
<dbReference type="Proteomes" id="UP000310636">
    <property type="component" value="Unassembled WGS sequence"/>
</dbReference>